<comment type="subcellular location">
    <subcellularLocation>
        <location evidence="1">Membrane</location>
        <topology evidence="1">Multi-pass membrane protein</topology>
    </subcellularLocation>
</comment>
<dbReference type="SUPFAM" id="SSF103473">
    <property type="entry name" value="MFS general substrate transporter"/>
    <property type="match status" value="2"/>
</dbReference>
<feature type="transmembrane region" description="Helical" evidence="7">
    <location>
        <begin position="268"/>
        <end position="290"/>
    </location>
</feature>
<keyword evidence="5 7" id="KW-0472">Membrane</keyword>
<dbReference type="AlphaFoldDB" id="A0A4U0XEY2"/>
<evidence type="ECO:0000313" key="9">
    <source>
        <dbReference type="Proteomes" id="UP000308768"/>
    </source>
</evidence>
<feature type="transmembrane region" description="Helical" evidence="7">
    <location>
        <begin position="333"/>
        <end position="353"/>
    </location>
</feature>
<dbReference type="GO" id="GO:0016020">
    <property type="term" value="C:membrane"/>
    <property type="evidence" value="ECO:0007669"/>
    <property type="project" value="UniProtKB-SubCell"/>
</dbReference>
<evidence type="ECO:0000313" key="8">
    <source>
        <dbReference type="EMBL" id="TKA75484.1"/>
    </source>
</evidence>
<organism evidence="8 9">
    <name type="scientific">Cryomyces minteri</name>
    <dbReference type="NCBI Taxonomy" id="331657"/>
    <lineage>
        <taxon>Eukaryota</taxon>
        <taxon>Fungi</taxon>
        <taxon>Dikarya</taxon>
        <taxon>Ascomycota</taxon>
        <taxon>Pezizomycotina</taxon>
        <taxon>Dothideomycetes</taxon>
        <taxon>Dothideomycetes incertae sedis</taxon>
        <taxon>Cryomyces</taxon>
    </lineage>
</organism>
<evidence type="ECO:0000256" key="5">
    <source>
        <dbReference type="ARBA" id="ARBA00023136"/>
    </source>
</evidence>
<keyword evidence="4 7" id="KW-1133">Transmembrane helix</keyword>
<protein>
    <recommendedName>
        <fullName evidence="10">Major facilitator superfamily (MFS) profile domain-containing protein</fullName>
    </recommendedName>
</protein>
<gene>
    <name evidence="8" type="ORF">B0A49_02015</name>
</gene>
<dbReference type="Proteomes" id="UP000308768">
    <property type="component" value="Unassembled WGS sequence"/>
</dbReference>
<keyword evidence="2" id="KW-0813">Transport</keyword>
<reference evidence="8 9" key="1">
    <citation type="submission" date="2017-03" db="EMBL/GenBank/DDBJ databases">
        <title>Genomes of endolithic fungi from Antarctica.</title>
        <authorList>
            <person name="Coleine C."/>
            <person name="Masonjones S."/>
            <person name="Stajich J.E."/>
        </authorList>
    </citation>
    <scope>NUCLEOTIDE SEQUENCE [LARGE SCALE GENOMIC DNA]</scope>
    <source>
        <strain evidence="8 9">CCFEE 5187</strain>
    </source>
</reference>
<feature type="transmembrane region" description="Helical" evidence="7">
    <location>
        <begin position="302"/>
        <end position="321"/>
    </location>
</feature>
<evidence type="ECO:0000256" key="3">
    <source>
        <dbReference type="ARBA" id="ARBA00022692"/>
    </source>
</evidence>
<feature type="region of interest" description="Disordered" evidence="6">
    <location>
        <begin position="1"/>
        <end position="70"/>
    </location>
</feature>
<evidence type="ECO:0000256" key="2">
    <source>
        <dbReference type="ARBA" id="ARBA00022448"/>
    </source>
</evidence>
<evidence type="ECO:0000256" key="6">
    <source>
        <dbReference type="SAM" id="MobiDB-lite"/>
    </source>
</evidence>
<dbReference type="PANTHER" id="PTHR23504:SF6">
    <property type="entry name" value="MULTIDRUG TRANSPORTER, PUTATIVE (AFU_ORTHOLOGUE AFUA_4G08740)-RELATED"/>
    <property type="match status" value="1"/>
</dbReference>
<dbReference type="OrthoDB" id="10262656at2759"/>
<dbReference type="InterPro" id="IPR036259">
    <property type="entry name" value="MFS_trans_sf"/>
</dbReference>
<keyword evidence="3 7" id="KW-0812">Transmembrane</keyword>
<feature type="compositionally biased region" description="Polar residues" evidence="6">
    <location>
        <begin position="10"/>
        <end position="33"/>
    </location>
</feature>
<evidence type="ECO:0000256" key="4">
    <source>
        <dbReference type="ARBA" id="ARBA00022989"/>
    </source>
</evidence>
<sequence>MVIKQGEARPSSTTPDPENKYSSSSTTALPNGDSSRKSLEDGEAIGTGTEFERFDTAGTHGRSRTNDHLPIDSYEVEGSEDENEGLLARHDVARVPPTAGVAIPQIEEDERPIATIPPPLASAEKESPVTWRSLPRKDQLAILTFARLSEPLTQTSLQAYMFYQLKSFNPSASDATISQQAGILTGSFAAAQFLTAIMWGRIADAEWCGRKNVLLIGFLWFVFLSTPRYDASSSASSSSSASLGLPPDYHPHPPFSFTGGLALPPPSIGFALAVIGVIGISLQIFLYPTLSTKLGTSKSYRLALLFFPLAYTLVPFLAQIPTRSKPPHQADGVLVWIGITSVLFVQVLARTFALPATIILINNCSPHPSVLSTIHGIGQSVNSGTRTIGPVLGGWLYGLGLSHGVVGAAWWGLAGVAICGAVAGRWVREGNGHEILLEGEENEEAKS</sequence>
<dbReference type="EMBL" id="NAJN01000290">
    <property type="protein sequence ID" value="TKA75484.1"/>
    <property type="molecule type" value="Genomic_DNA"/>
</dbReference>
<dbReference type="PANTHER" id="PTHR23504">
    <property type="entry name" value="MAJOR FACILITATOR SUPERFAMILY DOMAIN-CONTAINING PROTEIN 10"/>
    <property type="match status" value="1"/>
</dbReference>
<accession>A0A4U0XEY2</accession>
<evidence type="ECO:0008006" key="10">
    <source>
        <dbReference type="Google" id="ProtNLM"/>
    </source>
</evidence>
<dbReference type="Gene3D" id="1.20.1250.20">
    <property type="entry name" value="MFS general substrate transporter like domains"/>
    <property type="match status" value="2"/>
</dbReference>
<evidence type="ECO:0000256" key="1">
    <source>
        <dbReference type="ARBA" id="ARBA00004141"/>
    </source>
</evidence>
<name>A0A4U0XEY2_9PEZI</name>
<keyword evidence="9" id="KW-1185">Reference proteome</keyword>
<evidence type="ECO:0000256" key="7">
    <source>
        <dbReference type="SAM" id="Phobius"/>
    </source>
</evidence>
<proteinExistence type="predicted"/>
<comment type="caution">
    <text evidence="8">The sequence shown here is derived from an EMBL/GenBank/DDBJ whole genome shotgun (WGS) entry which is preliminary data.</text>
</comment>